<dbReference type="PROSITE" id="PS50011">
    <property type="entry name" value="PROTEIN_KINASE_DOM"/>
    <property type="match status" value="1"/>
</dbReference>
<name>A0ABR2GR19_9EUKA</name>
<keyword evidence="5" id="KW-0067">ATP-binding</keyword>
<evidence type="ECO:0000256" key="5">
    <source>
        <dbReference type="ARBA" id="ARBA00022840"/>
    </source>
</evidence>
<keyword evidence="9" id="KW-1185">Reference proteome</keyword>
<evidence type="ECO:0000256" key="3">
    <source>
        <dbReference type="ARBA" id="ARBA00022741"/>
    </source>
</evidence>
<reference evidence="8 9" key="1">
    <citation type="submission" date="2024-04" db="EMBL/GenBank/DDBJ databases">
        <title>Tritrichomonas musculus Genome.</title>
        <authorList>
            <person name="Alves-Ferreira E."/>
            <person name="Grigg M."/>
            <person name="Lorenzi H."/>
            <person name="Galac M."/>
        </authorList>
    </citation>
    <scope>NUCLEOTIDE SEQUENCE [LARGE SCALE GENOMIC DNA]</scope>
    <source>
        <strain evidence="8 9">EAF2021</strain>
    </source>
</reference>
<dbReference type="PROSITE" id="PS00108">
    <property type="entry name" value="PROTEIN_KINASE_ST"/>
    <property type="match status" value="1"/>
</dbReference>
<dbReference type="Pfam" id="PF00069">
    <property type="entry name" value="Pkinase"/>
    <property type="match status" value="1"/>
</dbReference>
<dbReference type="Proteomes" id="UP001470230">
    <property type="component" value="Unassembled WGS sequence"/>
</dbReference>
<keyword evidence="4" id="KW-0418">Kinase</keyword>
<feature type="transmembrane region" description="Helical" evidence="6">
    <location>
        <begin position="156"/>
        <end position="175"/>
    </location>
</feature>
<keyword evidence="3" id="KW-0547">Nucleotide-binding</keyword>
<evidence type="ECO:0000259" key="7">
    <source>
        <dbReference type="PROSITE" id="PS50011"/>
    </source>
</evidence>
<organism evidence="8 9">
    <name type="scientific">Tritrichomonas musculus</name>
    <dbReference type="NCBI Taxonomy" id="1915356"/>
    <lineage>
        <taxon>Eukaryota</taxon>
        <taxon>Metamonada</taxon>
        <taxon>Parabasalia</taxon>
        <taxon>Tritrichomonadida</taxon>
        <taxon>Tritrichomonadidae</taxon>
        <taxon>Tritrichomonas</taxon>
    </lineage>
</organism>
<evidence type="ECO:0000256" key="6">
    <source>
        <dbReference type="SAM" id="Phobius"/>
    </source>
</evidence>
<keyword evidence="6" id="KW-0812">Transmembrane</keyword>
<dbReference type="EMBL" id="JAPFFF010000066">
    <property type="protein sequence ID" value="KAK8836362.1"/>
    <property type="molecule type" value="Genomic_DNA"/>
</dbReference>
<sequence length="202" mass="23554">MKVISKEDYLRRKLALLDLENEIKIQKLVNHPNVVTSDFSFSDEHNHHFALEYCPGGTIREYLRKNKHYHLNEPEIRKIIKDVIQGLVYIHSLKIIHHDIKLENFVIGSNGNVKIDFGLSNFQKNENEKKSTIFGTLKYLSPEMFRRGSRMKTYKIDIWAVGVSAFFLLTGSYPFDGPSTEKIMKNIKKGELHFPLNISEKF</sequence>
<keyword evidence="2" id="KW-0808">Transferase</keyword>
<keyword evidence="6" id="KW-1133">Transmembrane helix</keyword>
<dbReference type="InterPro" id="IPR011009">
    <property type="entry name" value="Kinase-like_dom_sf"/>
</dbReference>
<proteinExistence type="predicted"/>
<evidence type="ECO:0000313" key="8">
    <source>
        <dbReference type="EMBL" id="KAK8836362.1"/>
    </source>
</evidence>
<keyword evidence="1" id="KW-0723">Serine/threonine-protein kinase</keyword>
<evidence type="ECO:0000256" key="4">
    <source>
        <dbReference type="ARBA" id="ARBA00022777"/>
    </source>
</evidence>
<dbReference type="PANTHER" id="PTHR24345">
    <property type="entry name" value="SERINE/THREONINE-PROTEIN KINASE PLK"/>
    <property type="match status" value="1"/>
</dbReference>
<protein>
    <recommendedName>
        <fullName evidence="7">Protein kinase domain-containing protein</fullName>
    </recommendedName>
</protein>
<dbReference type="InterPro" id="IPR008271">
    <property type="entry name" value="Ser/Thr_kinase_AS"/>
</dbReference>
<dbReference type="SMART" id="SM00220">
    <property type="entry name" value="S_TKc"/>
    <property type="match status" value="1"/>
</dbReference>
<feature type="domain" description="Protein kinase" evidence="7">
    <location>
        <begin position="1"/>
        <end position="202"/>
    </location>
</feature>
<dbReference type="Gene3D" id="1.10.510.10">
    <property type="entry name" value="Transferase(Phosphotransferase) domain 1"/>
    <property type="match status" value="1"/>
</dbReference>
<evidence type="ECO:0000256" key="2">
    <source>
        <dbReference type="ARBA" id="ARBA00022679"/>
    </source>
</evidence>
<comment type="caution">
    <text evidence="8">The sequence shown here is derived from an EMBL/GenBank/DDBJ whole genome shotgun (WGS) entry which is preliminary data.</text>
</comment>
<evidence type="ECO:0000313" key="9">
    <source>
        <dbReference type="Proteomes" id="UP001470230"/>
    </source>
</evidence>
<keyword evidence="6" id="KW-0472">Membrane</keyword>
<dbReference type="PANTHER" id="PTHR24345:SF0">
    <property type="entry name" value="CELL CYCLE SERINE_THREONINE-PROTEIN KINASE CDC5_MSD2"/>
    <property type="match status" value="1"/>
</dbReference>
<gene>
    <name evidence="8" type="ORF">M9Y10_039705</name>
</gene>
<dbReference type="InterPro" id="IPR000719">
    <property type="entry name" value="Prot_kinase_dom"/>
</dbReference>
<dbReference type="SUPFAM" id="SSF56112">
    <property type="entry name" value="Protein kinase-like (PK-like)"/>
    <property type="match status" value="1"/>
</dbReference>
<accession>A0ABR2GR19</accession>
<evidence type="ECO:0000256" key="1">
    <source>
        <dbReference type="ARBA" id="ARBA00022527"/>
    </source>
</evidence>